<dbReference type="InterPro" id="IPR012338">
    <property type="entry name" value="Beta-lactam/transpept-like"/>
</dbReference>
<sequence>MQDIDGLNGSLLVKRGSATVLQVSNGAADTEAGTVCTPDTRFQIASVSKQFTAAAAMLLVEEGALALGAPIAEWLPGCPRRWRQLTLHQLLTHTSGLGHWWELTGFDLTRPGTAEEFLGLFAEVPLRTPPGTTWHYSSPGYLLVAQLIEQVSGRRYADFLDERILLPLGMEATCAGAPPPGGAAHGYQRGRRIDVEAFAAMPGAGDIWSTVGDLARYTSAFNADRVVSPSSREAMTAAGVPAAGDAGADGPVVIDRYGYGYCLGTLAGRPARFHPGDNPGYHALLAWLPELDVTLVILSNDEDANVDDVLRQILPALTPGP</sequence>
<gene>
    <name evidence="2" type="ORF">RM572_11755</name>
</gene>
<evidence type="ECO:0000313" key="2">
    <source>
        <dbReference type="EMBL" id="MDT0379442.1"/>
    </source>
</evidence>
<keyword evidence="3" id="KW-1185">Reference proteome</keyword>
<dbReference type="Proteomes" id="UP001183414">
    <property type="component" value="Unassembled WGS sequence"/>
</dbReference>
<feature type="domain" description="Beta-lactamase-related" evidence="1">
    <location>
        <begin position="10"/>
        <end position="311"/>
    </location>
</feature>
<dbReference type="EC" id="3.1.1.103" evidence="2"/>
<dbReference type="InterPro" id="IPR050491">
    <property type="entry name" value="AmpC-like"/>
</dbReference>
<name>A0ABU2NTZ3_9ACTN</name>
<dbReference type="EMBL" id="JAVREQ010000008">
    <property type="protein sequence ID" value="MDT0379442.1"/>
    <property type="molecule type" value="Genomic_DNA"/>
</dbReference>
<comment type="caution">
    <text evidence="2">The sequence shown here is derived from an EMBL/GenBank/DDBJ whole genome shotgun (WGS) entry which is preliminary data.</text>
</comment>
<organism evidence="2 3">
    <name type="scientific">Streptomyces hazeniae</name>
    <dbReference type="NCBI Taxonomy" id="3075538"/>
    <lineage>
        <taxon>Bacteria</taxon>
        <taxon>Bacillati</taxon>
        <taxon>Actinomycetota</taxon>
        <taxon>Actinomycetes</taxon>
        <taxon>Kitasatosporales</taxon>
        <taxon>Streptomycetaceae</taxon>
        <taxon>Streptomyces</taxon>
    </lineage>
</organism>
<dbReference type="PANTHER" id="PTHR46825:SF9">
    <property type="entry name" value="BETA-LACTAMASE-RELATED DOMAIN-CONTAINING PROTEIN"/>
    <property type="match status" value="1"/>
</dbReference>
<accession>A0ABU2NTZ3</accession>
<dbReference type="Gene3D" id="3.40.710.10">
    <property type="entry name" value="DD-peptidase/beta-lactamase superfamily"/>
    <property type="match status" value="1"/>
</dbReference>
<dbReference type="InterPro" id="IPR001466">
    <property type="entry name" value="Beta-lactam-related"/>
</dbReference>
<protein>
    <submittedName>
        <fullName evidence="2">Serine hydrolase domain-containing protein</fullName>
        <ecNumber evidence="2">3.1.1.103</ecNumber>
    </submittedName>
</protein>
<proteinExistence type="predicted"/>
<dbReference type="RefSeq" id="WP_311673237.1">
    <property type="nucleotide sequence ID" value="NZ_JAVREQ010000008.1"/>
</dbReference>
<dbReference type="SUPFAM" id="SSF56601">
    <property type="entry name" value="beta-lactamase/transpeptidase-like"/>
    <property type="match status" value="1"/>
</dbReference>
<dbReference type="PANTHER" id="PTHR46825">
    <property type="entry name" value="D-ALANYL-D-ALANINE-CARBOXYPEPTIDASE/ENDOPEPTIDASE AMPH"/>
    <property type="match status" value="1"/>
</dbReference>
<reference evidence="3" key="1">
    <citation type="submission" date="2023-07" db="EMBL/GenBank/DDBJ databases">
        <title>30 novel species of actinomycetes from the DSMZ collection.</title>
        <authorList>
            <person name="Nouioui I."/>
        </authorList>
    </citation>
    <scope>NUCLEOTIDE SEQUENCE [LARGE SCALE GENOMIC DNA]</scope>
    <source>
        <strain evidence="3">DSM 42041</strain>
    </source>
</reference>
<dbReference type="Pfam" id="PF00144">
    <property type="entry name" value="Beta-lactamase"/>
    <property type="match status" value="1"/>
</dbReference>
<keyword evidence="2" id="KW-0378">Hydrolase</keyword>
<dbReference type="GO" id="GO:0016787">
    <property type="term" value="F:hydrolase activity"/>
    <property type="evidence" value="ECO:0007669"/>
    <property type="project" value="UniProtKB-KW"/>
</dbReference>
<evidence type="ECO:0000259" key="1">
    <source>
        <dbReference type="Pfam" id="PF00144"/>
    </source>
</evidence>
<evidence type="ECO:0000313" key="3">
    <source>
        <dbReference type="Proteomes" id="UP001183414"/>
    </source>
</evidence>